<dbReference type="EMBL" id="JAYFSI010000015">
    <property type="protein sequence ID" value="MEA5366467.1"/>
    <property type="molecule type" value="Genomic_DNA"/>
</dbReference>
<feature type="transmembrane region" description="Helical" evidence="1">
    <location>
        <begin position="30"/>
        <end position="49"/>
    </location>
</feature>
<keyword evidence="3" id="KW-1185">Reference proteome</keyword>
<organism evidence="2 3">
    <name type="scientific">Amycolatopsis heterodermiae</name>
    <dbReference type="NCBI Taxonomy" id="3110235"/>
    <lineage>
        <taxon>Bacteria</taxon>
        <taxon>Bacillati</taxon>
        <taxon>Actinomycetota</taxon>
        <taxon>Actinomycetes</taxon>
        <taxon>Pseudonocardiales</taxon>
        <taxon>Pseudonocardiaceae</taxon>
        <taxon>Amycolatopsis</taxon>
    </lineage>
</organism>
<sequence length="166" mass="18195">MLGKPLLFFTSYAPLFALLAIRFEPLPLCLTCAGLAVVGVAALFTLFRLDRRASPGAHQLKEVKHAGAEAGAYMGAYLLPFLTVSTPTLRDVIAYLAFIAVAGTVYLHSSVVQINPLLYLLGYRVLSVVDTKGLQAYLVTRRKDLRSDETIIATRLRDDVLIDRTP</sequence>
<gene>
    <name evidence="2" type="ORF">VA596_43540</name>
</gene>
<name>A0ABU5RJK0_9PSEU</name>
<keyword evidence="1" id="KW-0812">Transmembrane</keyword>
<protein>
    <submittedName>
        <fullName evidence="2">Uncharacterized protein</fullName>
    </submittedName>
</protein>
<dbReference type="RefSeq" id="WP_323335712.1">
    <property type="nucleotide sequence ID" value="NZ_JAYFSI010000015.1"/>
</dbReference>
<evidence type="ECO:0000256" key="1">
    <source>
        <dbReference type="SAM" id="Phobius"/>
    </source>
</evidence>
<keyword evidence="1" id="KW-0472">Membrane</keyword>
<dbReference type="Proteomes" id="UP001304298">
    <property type="component" value="Unassembled WGS sequence"/>
</dbReference>
<accession>A0ABU5RJK0</accession>
<feature type="transmembrane region" description="Helical" evidence="1">
    <location>
        <begin position="92"/>
        <end position="114"/>
    </location>
</feature>
<proteinExistence type="predicted"/>
<keyword evidence="1" id="KW-1133">Transmembrane helix</keyword>
<evidence type="ECO:0000313" key="2">
    <source>
        <dbReference type="EMBL" id="MEA5366467.1"/>
    </source>
</evidence>
<evidence type="ECO:0000313" key="3">
    <source>
        <dbReference type="Proteomes" id="UP001304298"/>
    </source>
</evidence>
<comment type="caution">
    <text evidence="2">The sequence shown here is derived from an EMBL/GenBank/DDBJ whole genome shotgun (WGS) entry which is preliminary data.</text>
</comment>
<reference evidence="2 3" key="1">
    <citation type="submission" date="2023-12" db="EMBL/GenBank/DDBJ databases">
        <title>Amycolatopsis sp. V23-08.</title>
        <authorList>
            <person name="Somphong A."/>
        </authorList>
    </citation>
    <scope>NUCLEOTIDE SEQUENCE [LARGE SCALE GENOMIC DNA]</scope>
    <source>
        <strain evidence="2 3">V23-08</strain>
    </source>
</reference>